<evidence type="ECO:0000259" key="18">
    <source>
        <dbReference type="PROSITE" id="PS50158"/>
    </source>
</evidence>
<feature type="compositionally biased region" description="Basic and acidic residues" evidence="17">
    <location>
        <begin position="218"/>
        <end position="241"/>
    </location>
</feature>
<evidence type="ECO:0000256" key="5">
    <source>
        <dbReference type="ARBA" id="ARBA00022723"/>
    </source>
</evidence>
<dbReference type="Gene3D" id="3.30.420.10">
    <property type="entry name" value="Ribonuclease H-like superfamily/Ribonuclease H"/>
    <property type="match status" value="2"/>
</dbReference>
<evidence type="ECO:0000313" key="20">
    <source>
        <dbReference type="EMBL" id="GJU08922.1"/>
    </source>
</evidence>
<gene>
    <name evidence="20" type="ORF">Tco_1125352</name>
</gene>
<dbReference type="PROSITE" id="PS50878">
    <property type="entry name" value="RT_POL"/>
    <property type="match status" value="1"/>
</dbReference>
<evidence type="ECO:0000256" key="6">
    <source>
        <dbReference type="ARBA" id="ARBA00022750"/>
    </source>
</evidence>
<feature type="region of interest" description="Disordered" evidence="17">
    <location>
        <begin position="1"/>
        <end position="23"/>
    </location>
</feature>
<dbReference type="InterPro" id="IPR036875">
    <property type="entry name" value="Znf_CCHC_sf"/>
</dbReference>
<dbReference type="Gene3D" id="3.30.70.270">
    <property type="match status" value="2"/>
</dbReference>
<evidence type="ECO:0000313" key="21">
    <source>
        <dbReference type="Proteomes" id="UP001151760"/>
    </source>
</evidence>
<feature type="region of interest" description="Disordered" evidence="17">
    <location>
        <begin position="214"/>
        <end position="247"/>
    </location>
</feature>
<dbReference type="InterPro" id="IPR005162">
    <property type="entry name" value="Retrotrans_gag_dom"/>
</dbReference>
<dbReference type="InterPro" id="IPR041577">
    <property type="entry name" value="RT_RNaseH_2"/>
</dbReference>
<feature type="domain" description="CCHC-type" evidence="18">
    <location>
        <begin position="1418"/>
        <end position="1433"/>
    </location>
</feature>
<dbReference type="Pfam" id="PF17919">
    <property type="entry name" value="RT_RNaseH_2"/>
    <property type="match status" value="1"/>
</dbReference>
<keyword evidence="15" id="KW-0511">Multifunctional enzyme</keyword>
<keyword evidence="10" id="KW-0229">DNA integration</keyword>
<accession>A0ABQ5J8R0</accession>
<keyword evidence="7" id="KW-0255">Endonuclease</keyword>
<dbReference type="InterPro" id="IPR043128">
    <property type="entry name" value="Rev_trsase/Diguanyl_cyclase"/>
</dbReference>
<dbReference type="SUPFAM" id="SSF53098">
    <property type="entry name" value="Ribonuclease H-like"/>
    <property type="match status" value="2"/>
</dbReference>
<dbReference type="PANTHER" id="PTHR37984:SF5">
    <property type="entry name" value="PROTEIN NYNRIN-LIKE"/>
    <property type="match status" value="1"/>
</dbReference>
<dbReference type="PANTHER" id="PTHR37984">
    <property type="entry name" value="PROTEIN CBG26694"/>
    <property type="match status" value="1"/>
</dbReference>
<keyword evidence="12" id="KW-0239">DNA-directed DNA polymerase</keyword>
<dbReference type="InterPro" id="IPR036397">
    <property type="entry name" value="RNaseH_sf"/>
</dbReference>
<feature type="compositionally biased region" description="Low complexity" evidence="17">
    <location>
        <begin position="347"/>
        <end position="360"/>
    </location>
</feature>
<dbReference type="Pfam" id="PF08284">
    <property type="entry name" value="RVP_2"/>
    <property type="match status" value="2"/>
</dbReference>
<keyword evidence="16" id="KW-0862">Zinc</keyword>
<evidence type="ECO:0000256" key="16">
    <source>
        <dbReference type="PROSITE-ProRule" id="PRU00047"/>
    </source>
</evidence>
<keyword evidence="13" id="KW-0238">DNA-binding</keyword>
<dbReference type="Proteomes" id="UP001151760">
    <property type="component" value="Unassembled WGS sequence"/>
</dbReference>
<keyword evidence="5" id="KW-0479">Metal-binding</keyword>
<proteinExistence type="predicted"/>
<evidence type="ECO:0000259" key="19">
    <source>
        <dbReference type="PROSITE" id="PS50878"/>
    </source>
</evidence>
<dbReference type="InterPro" id="IPR041588">
    <property type="entry name" value="Integrase_H2C2"/>
</dbReference>
<keyword evidence="6" id="KW-0064">Aspartyl protease</keyword>
<dbReference type="InterPro" id="IPR050951">
    <property type="entry name" value="Retrovirus_Pol_polyprotein"/>
</dbReference>
<evidence type="ECO:0000256" key="2">
    <source>
        <dbReference type="ARBA" id="ARBA00022679"/>
    </source>
</evidence>
<dbReference type="GO" id="GO:0003964">
    <property type="term" value="F:RNA-directed DNA polymerase activity"/>
    <property type="evidence" value="ECO:0007669"/>
    <property type="project" value="UniProtKB-KW"/>
</dbReference>
<evidence type="ECO:0000256" key="8">
    <source>
        <dbReference type="ARBA" id="ARBA00022801"/>
    </source>
</evidence>
<evidence type="ECO:0000256" key="4">
    <source>
        <dbReference type="ARBA" id="ARBA00022722"/>
    </source>
</evidence>
<dbReference type="SUPFAM" id="SSF50630">
    <property type="entry name" value="Acid proteases"/>
    <property type="match status" value="1"/>
</dbReference>
<reference evidence="20" key="2">
    <citation type="submission" date="2022-01" db="EMBL/GenBank/DDBJ databases">
        <authorList>
            <person name="Yamashiro T."/>
            <person name="Shiraishi A."/>
            <person name="Satake H."/>
            <person name="Nakayama K."/>
        </authorList>
    </citation>
    <scope>NUCLEOTIDE SEQUENCE</scope>
</reference>
<dbReference type="SUPFAM" id="SSF57756">
    <property type="entry name" value="Retrovirus zinc finger-like domains"/>
    <property type="match status" value="2"/>
</dbReference>
<keyword evidence="2" id="KW-0808">Transferase</keyword>
<dbReference type="Pfam" id="PF00078">
    <property type="entry name" value="RVT_1"/>
    <property type="match status" value="1"/>
</dbReference>
<dbReference type="CDD" id="cd01647">
    <property type="entry name" value="RT_LTR"/>
    <property type="match status" value="2"/>
</dbReference>
<keyword evidence="14" id="KW-0233">DNA recombination</keyword>
<dbReference type="Pfam" id="PF24626">
    <property type="entry name" value="SH3_Tf2-1"/>
    <property type="match status" value="2"/>
</dbReference>
<dbReference type="Pfam" id="PF17921">
    <property type="entry name" value="Integrase_H2C2"/>
    <property type="match status" value="2"/>
</dbReference>
<dbReference type="InterPro" id="IPR021109">
    <property type="entry name" value="Peptidase_aspartic_dom_sf"/>
</dbReference>
<keyword evidence="21" id="KW-1185">Reference proteome</keyword>
<evidence type="ECO:0000256" key="10">
    <source>
        <dbReference type="ARBA" id="ARBA00022908"/>
    </source>
</evidence>
<keyword evidence="4" id="KW-0540">Nuclease</keyword>
<dbReference type="CDD" id="cd00303">
    <property type="entry name" value="retropepsin_like"/>
    <property type="match status" value="2"/>
</dbReference>
<dbReference type="InterPro" id="IPR043502">
    <property type="entry name" value="DNA/RNA_pol_sf"/>
</dbReference>
<evidence type="ECO:0000256" key="1">
    <source>
        <dbReference type="ARBA" id="ARBA00022670"/>
    </source>
</evidence>
<dbReference type="InterPro" id="IPR000477">
    <property type="entry name" value="RT_dom"/>
</dbReference>
<keyword evidence="8" id="KW-0378">Hydrolase</keyword>
<dbReference type="Pfam" id="PF00098">
    <property type="entry name" value="zf-CCHC"/>
    <property type="match status" value="1"/>
</dbReference>
<dbReference type="Gene3D" id="3.10.10.10">
    <property type="entry name" value="HIV Type 1 Reverse Transcriptase, subunit A, domain 1"/>
    <property type="match status" value="2"/>
</dbReference>
<dbReference type="PROSITE" id="PS50158">
    <property type="entry name" value="ZF_CCHC"/>
    <property type="match status" value="1"/>
</dbReference>
<keyword evidence="1" id="KW-0645">Protease</keyword>
<evidence type="ECO:0000256" key="3">
    <source>
        <dbReference type="ARBA" id="ARBA00022695"/>
    </source>
</evidence>
<dbReference type="Gene3D" id="4.10.60.10">
    <property type="entry name" value="Zinc finger, CCHC-type"/>
    <property type="match status" value="2"/>
</dbReference>
<evidence type="ECO:0000256" key="9">
    <source>
        <dbReference type="ARBA" id="ARBA00022842"/>
    </source>
</evidence>
<feature type="region of interest" description="Disordered" evidence="17">
    <location>
        <begin position="332"/>
        <end position="360"/>
    </location>
</feature>
<evidence type="ECO:0000256" key="11">
    <source>
        <dbReference type="ARBA" id="ARBA00022918"/>
    </source>
</evidence>
<dbReference type="InterPro" id="IPR012337">
    <property type="entry name" value="RNaseH-like_sf"/>
</dbReference>
<dbReference type="Gene3D" id="1.10.340.70">
    <property type="match status" value="2"/>
</dbReference>
<evidence type="ECO:0000256" key="7">
    <source>
        <dbReference type="ARBA" id="ARBA00022759"/>
    </source>
</evidence>
<dbReference type="SMART" id="SM00343">
    <property type="entry name" value="ZnF_C2HC"/>
    <property type="match status" value="4"/>
</dbReference>
<evidence type="ECO:0000256" key="15">
    <source>
        <dbReference type="ARBA" id="ARBA00023268"/>
    </source>
</evidence>
<keyword evidence="16" id="KW-0863">Zinc-finger</keyword>
<feature type="domain" description="Reverse transcriptase" evidence="19">
    <location>
        <begin position="1696"/>
        <end position="1875"/>
    </location>
</feature>
<dbReference type="Gene3D" id="2.40.70.10">
    <property type="entry name" value="Acid Proteases"/>
    <property type="match status" value="2"/>
</dbReference>
<evidence type="ECO:0000256" key="14">
    <source>
        <dbReference type="ARBA" id="ARBA00023172"/>
    </source>
</evidence>
<dbReference type="Pfam" id="PF03732">
    <property type="entry name" value="Retrotrans_gag"/>
    <property type="match status" value="2"/>
</dbReference>
<dbReference type="CDD" id="cd09274">
    <property type="entry name" value="RNase_HI_RT_Ty3"/>
    <property type="match status" value="2"/>
</dbReference>
<protein>
    <submittedName>
        <fullName evidence="20">Reverse transcriptase domain-containing protein</fullName>
    </submittedName>
</protein>
<keyword evidence="11 20" id="KW-0695">RNA-directed DNA polymerase</keyword>
<dbReference type="InterPro" id="IPR001878">
    <property type="entry name" value="Znf_CCHC"/>
</dbReference>
<keyword evidence="9" id="KW-0460">Magnesium</keyword>
<dbReference type="SUPFAM" id="SSF56672">
    <property type="entry name" value="DNA/RNA polymerases"/>
    <property type="match status" value="2"/>
</dbReference>
<evidence type="ECO:0000256" key="13">
    <source>
        <dbReference type="ARBA" id="ARBA00023125"/>
    </source>
</evidence>
<dbReference type="InterPro" id="IPR056924">
    <property type="entry name" value="SH3_Tf2-1"/>
</dbReference>
<organism evidence="20 21">
    <name type="scientific">Tanacetum coccineum</name>
    <dbReference type="NCBI Taxonomy" id="301880"/>
    <lineage>
        <taxon>Eukaryota</taxon>
        <taxon>Viridiplantae</taxon>
        <taxon>Streptophyta</taxon>
        <taxon>Embryophyta</taxon>
        <taxon>Tracheophyta</taxon>
        <taxon>Spermatophyta</taxon>
        <taxon>Magnoliopsida</taxon>
        <taxon>eudicotyledons</taxon>
        <taxon>Gunneridae</taxon>
        <taxon>Pentapetalae</taxon>
        <taxon>asterids</taxon>
        <taxon>campanulids</taxon>
        <taxon>Asterales</taxon>
        <taxon>Asteraceae</taxon>
        <taxon>Asteroideae</taxon>
        <taxon>Anthemideae</taxon>
        <taxon>Anthemidinae</taxon>
        <taxon>Tanacetum</taxon>
    </lineage>
</organism>
<keyword evidence="3" id="KW-0548">Nucleotidyltransferase</keyword>
<evidence type="ECO:0000256" key="17">
    <source>
        <dbReference type="SAM" id="MobiDB-lite"/>
    </source>
</evidence>
<reference evidence="20" key="1">
    <citation type="journal article" date="2022" name="Int. J. Mol. Sci.">
        <title>Draft Genome of Tanacetum Coccineum: Genomic Comparison of Closely Related Tanacetum-Family Plants.</title>
        <authorList>
            <person name="Yamashiro T."/>
            <person name="Shiraishi A."/>
            <person name="Nakayama K."/>
            <person name="Satake H."/>
        </authorList>
    </citation>
    <scope>NUCLEOTIDE SEQUENCE</scope>
</reference>
<dbReference type="EMBL" id="BQNB010021680">
    <property type="protein sequence ID" value="GJU08922.1"/>
    <property type="molecule type" value="Genomic_DNA"/>
</dbReference>
<name>A0ABQ5J8R0_9ASTR</name>
<comment type="caution">
    <text evidence="20">The sequence shown here is derived from an EMBL/GenBank/DDBJ whole genome shotgun (WGS) entry which is preliminary data.</text>
</comment>
<sequence>MLAQVGNQGNVGNQNGNVVNENGQENVGNVLMNSNRVGCSYKEFLACNPKEYDGKGGVVVLTRWIEKMENVQDMSGCSVNQKVKYTAGSFVGKALTWWNSQIRTLSREVAVSMSWNDFKFMMIEEFCPSHEMQKLETELWNHAMVGAGHAAYTDRFHELARLVPHLVTPESRKIERYVYGLAPQIRGMVAATEPKTMQKAVQISGALTDEAVRNGSIKKVEKRGNVGEPSKDKNGRDDNKRTRTGNAFATTANPVGRENVGAWPKCTTCNSYHASGGPCRTCFNYNRPGHLAKDCRGVPRNVNPVNVRNPTVRACYECGSTDHVRPACPRLNRAQGPGGNRPNQVVANNEGQGRGNQGNQARGRAFMLGAEEARQDPNIMTGTFTLNDHFATTLFDFGADYSFVSTTFIPLLGIEPNELGFRYEIEIASGQLVEIDKVIKGCKLEIEGHVFDIDLIPFEHGSFDVIIGMGWLSNHKAEIVCHEKVVRIPLLNGKLLRVLGERPKEKARLLMSTKAKDYGYKEFISGKIFPEVFPDDLSGLPPLREIEFRIELIPGATPVAKSPYRLAPSELEELSRQLKELQDKGFIRSSSSPWGAPILFMKKKDGSFRMCIDYRELNKLIVKNRYPLPRIDDLFDQLQGSQFFSKIDLSKIEAIKNWEAPRTPSEVRSFLGLTGYYRRFIKNFSKIANLLTVLTQKSKTFDWGDEQEYAFQTLKDKLCNAFVLALPDGTKNFVVYCDASGLGLGYVLMQKGKMIAYASRQLKIHEKNYTTHDLELGAVVQKKLNVRQRRWMELFNYYDCEIRYHPGKENVVADALIRKEIVKPKRVRAMNMTIQSSIKDRILVAQKEASDESAGLTLIMDKAHKLKYSIHLEADKMYYDLRDRYWWPGMKKDIVVYVSKCFTCLKVKAEHQRPSGLLHQPGIPEWKWEGIVIDFVTKLPRISSGHDTIWLMQEALRTQLDMSTACHPQTDGQSEHTIQTLEDMLRACILDFRGSWDVHLLLVEFSYNNSYYSSVMCAPFEALYDRKCRSPIMWAEVGEGQLIGPERKPLEFSMGDYVLLKVSHWKAVVRFGKKGKLAPRFVRPFEIIDKKCLDDPTLQLPLDEIRVDAKLNFMEEPVEILEREFKRLNRSRISIVKVRWDSKRGPEFTWEREDQMKLKSCADVVAFACVIVSLLWRQLLEAGVTAPRALGYAGLVTSGDARSSYMISEDAKNEMTTYRDFMACDAPKFDGALDLIASTRWLAAVKGAFRTSNCKEKNKVNFALNFLRDSAKMWWKGKVYEKAEEWIGACTWKEFKELFHAEFTPAEEDDRIREEFQTLKKTNEMWKKFNDLIRYCPEYHGNEKLKVESRARVREVDLLRKKSKEAKETKRKIEFGYRDAKKPKVDQGRKSGGTQFKTPCKKCHKTHLGECRENLPGCYKCGALNHMSKDCKKQMIICFNYNQLGHKSNECPNPKVVEATPLKSVKEEKMEKEGISNPKARVYMMATEEDKVKPDVVTVIVLVNSRPARVLYDSGASVSFVSYVFSKNLSIPPNKLPFPLEVEIASDKVEVVSNVYREVEIEIDDSIFRIDLIPIIQKLIWVINPQGREIIIYGDRRKGDFKLCSVMKARRYLSRGCHAFMARVINTNFEKKSVEDVPIVNEFPVVFPTDFPGIPPKRQVEFRINLIPGATPIAKAPYRLAPFEMKDLMSQLQELLNKGFIRPSSSPWGALILFFKKKDGSIRMCIDYRELNKVTVKNVYPLPRIDDLFDQIQGARWFSKIDLCSGYHQLKVREEDIPKTSFRMRYRHFEFVVMPFGLTNAPTIFMDLMNRVCRPMLDNSVIVFIDDILVYSKIKEEHEVHLREILETLRKERLQLKKHEEIYPTHDLEFTAVVFALKIWRHYLYDVKFIIYTDHRSLQYFLEKKDPNMRQRRWLDLLKDYDCEIRYHPGKANVVADALSQKEREKVTRIHSLRMIITSDLFDKIKAAQVEALKEENWKSERITSYIPHLEDDSRGVKTRQGRIYIPFRSHVKDLLLEEAHKSKYSIHPGATKMYLDMKKNYWWPGMKRDCVKYVEKCLTCLKVKTEHQKPYGKVQPLEIPVWKWEKITMDFMTKLPRTTKKHDAIWVIVDRLAKSAHFIPIQENMFVHNLAKIYVNEIVARHGVPVSIVSDIDGRERTIQTLEDMLRACVIDFEGSRELASTDVVLATTEKIETIRERLKATQDRWKSYADNRRRPIEFNVGDFVMLKVSLWKGVLRFKNKGKLSPRFIGPFKILKRVGEVAYVLELTQRNEGYSQYLSCVISKEVLSGRDKNDHFG</sequence>
<evidence type="ECO:0000256" key="12">
    <source>
        <dbReference type="ARBA" id="ARBA00022932"/>
    </source>
</evidence>